<evidence type="ECO:0000256" key="10">
    <source>
        <dbReference type="HAMAP-Rule" id="MF_00033"/>
    </source>
</evidence>
<dbReference type="PANTHER" id="PTHR21015:SF27">
    <property type="entry name" value="UDP-N-ACETYLGLUCOSAMINE--N-ACETYLMURAMYL-(PENTAPEPTIDE) PYROPHOSPHORYL-UNDECAPRENOL N-ACETYLGLUCOSAMINE TRANSFERASE"/>
    <property type="match status" value="1"/>
</dbReference>
<evidence type="ECO:0000259" key="12">
    <source>
        <dbReference type="Pfam" id="PF04101"/>
    </source>
</evidence>
<dbReference type="GO" id="GO:0005975">
    <property type="term" value="P:carbohydrate metabolic process"/>
    <property type="evidence" value="ECO:0007669"/>
    <property type="project" value="InterPro"/>
</dbReference>
<dbReference type="SUPFAM" id="SSF53756">
    <property type="entry name" value="UDP-Glycosyltransferase/glycogen phosphorylase"/>
    <property type="match status" value="1"/>
</dbReference>
<dbReference type="GO" id="GO:0071555">
    <property type="term" value="P:cell wall organization"/>
    <property type="evidence" value="ECO:0007669"/>
    <property type="project" value="UniProtKB-KW"/>
</dbReference>
<feature type="domain" description="Glycosyl transferase family 28 C-terminal" evidence="12">
    <location>
        <begin position="187"/>
        <end position="345"/>
    </location>
</feature>
<dbReference type="RefSeq" id="WP_013484423.1">
    <property type="nucleotide sequence ID" value="NC_014828.1"/>
</dbReference>
<keyword evidence="9 10" id="KW-0961">Cell wall biogenesis/degradation</keyword>
<dbReference type="GO" id="GO:0005886">
    <property type="term" value="C:plasma membrane"/>
    <property type="evidence" value="ECO:0007669"/>
    <property type="project" value="UniProtKB-SubCell"/>
</dbReference>
<accession>E6U8X8</accession>
<comment type="function">
    <text evidence="10">Cell wall formation. Catalyzes the transfer of a GlcNAc subunit on undecaprenyl-pyrophosphoryl-MurNAc-pentapeptide (lipid intermediate I) to form undecaprenyl-pyrophosphoryl-MurNAc-(pentapeptide)GlcNAc (lipid intermediate II).</text>
</comment>
<dbReference type="InterPro" id="IPR007235">
    <property type="entry name" value="Glyco_trans_28_C"/>
</dbReference>
<evidence type="ECO:0000256" key="2">
    <source>
        <dbReference type="ARBA" id="ARBA00022618"/>
    </source>
</evidence>
<dbReference type="Gene3D" id="3.40.50.2000">
    <property type="entry name" value="Glycogen Phosphorylase B"/>
    <property type="match status" value="2"/>
</dbReference>
<dbReference type="EMBL" id="CP002400">
    <property type="protein sequence ID" value="ADU26042.1"/>
    <property type="molecule type" value="Genomic_DNA"/>
</dbReference>
<comment type="similarity">
    <text evidence="10">Belongs to the glycosyltransferase 28 family. MurG subfamily.</text>
</comment>
<evidence type="ECO:0000256" key="6">
    <source>
        <dbReference type="ARBA" id="ARBA00022984"/>
    </source>
</evidence>
<evidence type="ECO:0000256" key="3">
    <source>
        <dbReference type="ARBA" id="ARBA00022676"/>
    </source>
</evidence>
<keyword evidence="4 10" id="KW-0808">Transferase</keyword>
<dbReference type="STRING" id="663278.Ethha_0457"/>
<comment type="caution">
    <text evidence="10">Lacks conserved residue(s) required for the propagation of feature annotation.</text>
</comment>
<evidence type="ECO:0000256" key="5">
    <source>
        <dbReference type="ARBA" id="ARBA00022960"/>
    </source>
</evidence>
<evidence type="ECO:0000256" key="4">
    <source>
        <dbReference type="ARBA" id="ARBA00022679"/>
    </source>
</evidence>
<dbReference type="AlphaFoldDB" id="E6U8X8"/>
<keyword evidence="3 10" id="KW-0328">Glycosyltransferase</keyword>
<dbReference type="PANTHER" id="PTHR21015">
    <property type="entry name" value="UDP-N-ACETYLGLUCOSAMINE--N-ACETYLMURAMYL-(PENTAPEPTIDE) PYROPHOSPHORYL-UNDECAPRENOL N-ACETYLGLUCOSAMINE TRANSFERASE 1"/>
    <property type="match status" value="1"/>
</dbReference>
<evidence type="ECO:0000256" key="9">
    <source>
        <dbReference type="ARBA" id="ARBA00023316"/>
    </source>
</evidence>
<dbReference type="GO" id="GO:0051301">
    <property type="term" value="P:cell division"/>
    <property type="evidence" value="ECO:0007669"/>
    <property type="project" value="UniProtKB-KW"/>
</dbReference>
<dbReference type="EC" id="2.4.1.227" evidence="10"/>
<dbReference type="HOGENOM" id="CLU_037404_0_0_9"/>
<keyword evidence="2 10" id="KW-0132">Cell division</keyword>
<comment type="pathway">
    <text evidence="10">Cell wall biogenesis; peptidoglycan biosynthesis.</text>
</comment>
<gene>
    <name evidence="10" type="primary">murG</name>
    <name evidence="13" type="ordered locus">Ethha_0457</name>
</gene>
<keyword evidence="5 10" id="KW-0133">Cell shape</keyword>
<evidence type="ECO:0000256" key="1">
    <source>
        <dbReference type="ARBA" id="ARBA00022475"/>
    </source>
</evidence>
<dbReference type="GO" id="GO:0008360">
    <property type="term" value="P:regulation of cell shape"/>
    <property type="evidence" value="ECO:0007669"/>
    <property type="project" value="UniProtKB-KW"/>
</dbReference>
<dbReference type="NCBIfam" id="NF009102">
    <property type="entry name" value="PRK12446.1"/>
    <property type="match status" value="1"/>
</dbReference>
<dbReference type="Pfam" id="PF03033">
    <property type="entry name" value="Glyco_transf_28"/>
    <property type="match status" value="1"/>
</dbReference>
<protein>
    <recommendedName>
        <fullName evidence="10">UDP-N-acetylglucosamine--N-acetylmuramyl-(pentapeptide) pyrophosphoryl-undecaprenol N-acetylglucosamine transferase</fullName>
        <ecNumber evidence="10">2.4.1.227</ecNumber>
    </recommendedName>
    <alternativeName>
        <fullName evidence="10">Undecaprenyl-PP-MurNAc-pentapeptide-UDPGlcNAc GlcNAc transferase</fullName>
    </alternativeName>
</protein>
<sequence length="362" mass="39588">MKKIVLTGGGTAGHITPNLALLPLLQTAGFSISYIGLKDGMEEGLIRPTGVAFYGITGGKLRRYADLKNFTDLFRIGAGFWESVSLLRKLKPDVLFSKGGFVSTPVVWAAKLCGVPVVTHESDSTFGLANRLSAPFARKMCYTFPESGAHLPEDKGVFTGLPIREQLLHGNREKGLRLCEFSADKPVLVVTGGSQGAAFINRMVRRCLPKLLETFQVCHLCGKGNVDEKLEGMPGYRQFAYVTDDLPDVFAMADMVVTRGGSTSLFELLALQKPMLIIPYSRKASRGDQIINGRSFQKQGFGEVLMEADENGMDMMPAAFLRAVRQVYENRERYIENMQKSPARGGAQNVFAVLCEVAGLSS</sequence>
<evidence type="ECO:0000256" key="7">
    <source>
        <dbReference type="ARBA" id="ARBA00023136"/>
    </source>
</evidence>
<evidence type="ECO:0000256" key="8">
    <source>
        <dbReference type="ARBA" id="ARBA00023306"/>
    </source>
</evidence>
<proteinExistence type="inferred from homology"/>
<dbReference type="Pfam" id="PF04101">
    <property type="entry name" value="Glyco_tran_28_C"/>
    <property type="match status" value="1"/>
</dbReference>
<keyword evidence="6 10" id="KW-0573">Peptidoglycan synthesis</keyword>
<reference evidence="13 14" key="1">
    <citation type="submission" date="2010-12" db="EMBL/GenBank/DDBJ databases">
        <title>Complete sequence of Ethanoligenens harbinense YUAN-3.</title>
        <authorList>
            <person name="Lucas S."/>
            <person name="Copeland A."/>
            <person name="Lapidus A."/>
            <person name="Cheng J.-F."/>
            <person name="Bruce D."/>
            <person name="Goodwin L."/>
            <person name="Pitluck S."/>
            <person name="Chertkov O."/>
            <person name="Misra M."/>
            <person name="Detter J.C."/>
            <person name="Han C."/>
            <person name="Tapia R."/>
            <person name="Land M."/>
            <person name="Hauser L."/>
            <person name="Jeffries C."/>
            <person name="Kyrpides N."/>
            <person name="Ivanova N."/>
            <person name="Mikhailova N."/>
            <person name="Wang A."/>
            <person name="Mouttaki H."/>
            <person name="He Z."/>
            <person name="Zhou J."/>
            <person name="Hemme C.L."/>
            <person name="Woyke T."/>
        </authorList>
    </citation>
    <scope>NUCLEOTIDE SEQUENCE [LARGE SCALE GENOMIC DNA]</scope>
    <source>
        <strain evidence="14">DSM 18485 / JCM 12961 / CGMCC 1.5033 / YUAN-3</strain>
    </source>
</reference>
<organism evidence="13 14">
    <name type="scientific">Ethanoligenens harbinense (strain DSM 18485 / JCM 12961 / CGMCC 1.5033 / YUAN-3)</name>
    <dbReference type="NCBI Taxonomy" id="663278"/>
    <lineage>
        <taxon>Bacteria</taxon>
        <taxon>Bacillati</taxon>
        <taxon>Bacillota</taxon>
        <taxon>Clostridia</taxon>
        <taxon>Eubacteriales</taxon>
        <taxon>Oscillospiraceae</taxon>
        <taxon>Ethanoligenens</taxon>
    </lineage>
</organism>
<evidence type="ECO:0000313" key="14">
    <source>
        <dbReference type="Proteomes" id="UP000001551"/>
    </source>
</evidence>
<comment type="catalytic activity">
    <reaction evidence="10">
        <text>di-trans,octa-cis-undecaprenyl diphospho-N-acetyl-alpha-D-muramoyl-L-alanyl-D-glutamyl-meso-2,6-diaminopimeloyl-D-alanyl-D-alanine + UDP-N-acetyl-alpha-D-glucosamine = di-trans,octa-cis-undecaprenyl diphospho-[N-acetyl-alpha-D-glucosaminyl-(1-&gt;4)]-N-acetyl-alpha-D-muramoyl-L-alanyl-D-glutamyl-meso-2,6-diaminopimeloyl-D-alanyl-D-alanine + UDP + H(+)</text>
        <dbReference type="Rhea" id="RHEA:31227"/>
        <dbReference type="ChEBI" id="CHEBI:15378"/>
        <dbReference type="ChEBI" id="CHEBI:57705"/>
        <dbReference type="ChEBI" id="CHEBI:58223"/>
        <dbReference type="ChEBI" id="CHEBI:61387"/>
        <dbReference type="ChEBI" id="CHEBI:61388"/>
        <dbReference type="EC" id="2.4.1.227"/>
    </reaction>
</comment>
<feature type="binding site" evidence="10">
    <location>
        <position position="194"/>
    </location>
    <ligand>
        <name>UDP-N-acetyl-alpha-D-glucosamine</name>
        <dbReference type="ChEBI" id="CHEBI:57705"/>
    </ligand>
</feature>
<dbReference type="GO" id="GO:0009252">
    <property type="term" value="P:peptidoglycan biosynthetic process"/>
    <property type="evidence" value="ECO:0007669"/>
    <property type="project" value="UniProtKB-UniRule"/>
</dbReference>
<dbReference type="HAMAP" id="MF_00033">
    <property type="entry name" value="MurG"/>
    <property type="match status" value="1"/>
</dbReference>
<keyword evidence="8 10" id="KW-0131">Cell cycle</keyword>
<feature type="binding site" evidence="10">
    <location>
        <position position="289"/>
    </location>
    <ligand>
        <name>UDP-N-acetyl-alpha-D-glucosamine</name>
        <dbReference type="ChEBI" id="CHEBI:57705"/>
    </ligand>
</feature>
<feature type="binding site" evidence="10">
    <location>
        <position position="164"/>
    </location>
    <ligand>
        <name>UDP-N-acetyl-alpha-D-glucosamine</name>
        <dbReference type="ChEBI" id="CHEBI:57705"/>
    </ligand>
</feature>
<name>E6U8X8_ETHHY</name>
<feature type="binding site" evidence="10">
    <location>
        <begin position="11"/>
        <end position="13"/>
    </location>
    <ligand>
        <name>UDP-N-acetyl-alpha-D-glucosamine</name>
        <dbReference type="ChEBI" id="CHEBI:57705"/>
    </ligand>
</feature>
<dbReference type="CDD" id="cd03785">
    <property type="entry name" value="GT28_MurG"/>
    <property type="match status" value="1"/>
</dbReference>
<dbReference type="InterPro" id="IPR004276">
    <property type="entry name" value="GlycoTrans_28_N"/>
</dbReference>
<evidence type="ECO:0000259" key="11">
    <source>
        <dbReference type="Pfam" id="PF03033"/>
    </source>
</evidence>
<evidence type="ECO:0000313" key="13">
    <source>
        <dbReference type="EMBL" id="ADU26042.1"/>
    </source>
</evidence>
<dbReference type="eggNOG" id="COG0707">
    <property type="taxonomic scope" value="Bacteria"/>
</dbReference>
<keyword evidence="1 10" id="KW-1003">Cell membrane</keyword>
<comment type="subcellular location">
    <subcellularLocation>
        <location evidence="10">Cell membrane</location>
        <topology evidence="10">Peripheral membrane protein</topology>
        <orientation evidence="10">Cytoplasmic side</orientation>
    </subcellularLocation>
</comment>
<dbReference type="UniPathway" id="UPA00219"/>
<dbReference type="InterPro" id="IPR006009">
    <property type="entry name" value="GlcNAc_MurG"/>
</dbReference>
<feature type="domain" description="Glycosyltransferase family 28 N-terminal" evidence="11">
    <location>
        <begin position="4"/>
        <end position="140"/>
    </location>
</feature>
<dbReference type="GO" id="GO:0050511">
    <property type="term" value="F:undecaprenyldiphospho-muramoylpentapeptide beta-N-acetylglucosaminyltransferase activity"/>
    <property type="evidence" value="ECO:0007669"/>
    <property type="project" value="UniProtKB-UniRule"/>
</dbReference>
<dbReference type="GO" id="GO:0051991">
    <property type="term" value="F:UDP-N-acetyl-D-glucosamine:N-acetylmuramoyl-L-alanyl-D-glutamyl-meso-2,6-diaminopimelyl-D-alanyl-D-alanine-diphosphoundecaprenol 4-beta-N-acetylglucosaminlytransferase activity"/>
    <property type="evidence" value="ECO:0007669"/>
    <property type="project" value="RHEA"/>
</dbReference>
<dbReference type="KEGG" id="eha:Ethha_0457"/>
<keyword evidence="7 10" id="KW-0472">Membrane</keyword>
<keyword evidence="14" id="KW-1185">Reference proteome</keyword>
<dbReference type="Proteomes" id="UP000001551">
    <property type="component" value="Chromosome"/>
</dbReference>